<dbReference type="AlphaFoldDB" id="G9N146"/>
<dbReference type="GeneID" id="25787195"/>
<protein>
    <recommendedName>
        <fullName evidence="3">Fascin domain-containing protein</fullName>
    </recommendedName>
</protein>
<sequence>HTECCPVSGSSYIIRTTKKPHRILGLKNGQTEVLEKPIPGGGNLWHCHDKNNWYGFCNSVSGTYLSHNEGGKVLATKNSLEIDECFVPRREKGGGYILLTCHEKELLQVAISDDGKSLVEKKEGGEAWEFI</sequence>
<dbReference type="OrthoDB" id="5289641at2759"/>
<reference evidence="1 2" key="1">
    <citation type="journal article" date="2011" name="Genome Biol.">
        <title>Comparative genome sequence analysis underscores mycoparasitism as the ancestral life style of Trichoderma.</title>
        <authorList>
            <person name="Kubicek C.P."/>
            <person name="Herrera-Estrella A."/>
            <person name="Seidl-Seiboth V."/>
            <person name="Martinez D.A."/>
            <person name="Druzhinina I.S."/>
            <person name="Thon M."/>
            <person name="Zeilinger S."/>
            <person name="Casas-Flores S."/>
            <person name="Horwitz B.A."/>
            <person name="Mukherjee P.K."/>
            <person name="Mukherjee M."/>
            <person name="Kredics L."/>
            <person name="Alcaraz L.D."/>
            <person name="Aerts A."/>
            <person name="Antal Z."/>
            <person name="Atanasova L."/>
            <person name="Cervantes-Badillo M.G."/>
            <person name="Challacombe J."/>
            <person name="Chertkov O."/>
            <person name="McCluskey K."/>
            <person name="Coulpier F."/>
            <person name="Deshpande N."/>
            <person name="von Doehren H."/>
            <person name="Ebbole D.J."/>
            <person name="Esquivel-Naranjo E.U."/>
            <person name="Fekete E."/>
            <person name="Flipphi M."/>
            <person name="Glaser F."/>
            <person name="Gomez-Rodriguez E.Y."/>
            <person name="Gruber S."/>
            <person name="Han C."/>
            <person name="Henrissat B."/>
            <person name="Hermosa R."/>
            <person name="Hernandez-Onate M."/>
            <person name="Karaffa L."/>
            <person name="Kosti I."/>
            <person name="Le Crom S."/>
            <person name="Lindquist E."/>
            <person name="Lucas S."/>
            <person name="Luebeck M."/>
            <person name="Luebeck P.S."/>
            <person name="Margeot A."/>
            <person name="Metz B."/>
            <person name="Misra M."/>
            <person name="Nevalainen H."/>
            <person name="Omann M."/>
            <person name="Packer N."/>
            <person name="Perrone G."/>
            <person name="Uresti-Rivera E.E."/>
            <person name="Salamov A."/>
            <person name="Schmoll M."/>
            <person name="Seiboth B."/>
            <person name="Shapiro H."/>
            <person name="Sukno S."/>
            <person name="Tamayo-Ramos J.A."/>
            <person name="Tisch D."/>
            <person name="Wiest A."/>
            <person name="Wilkinson H.H."/>
            <person name="Zhang M."/>
            <person name="Coutinho P.M."/>
            <person name="Kenerley C.M."/>
            <person name="Monte E."/>
            <person name="Baker S.E."/>
            <person name="Grigoriev I.V."/>
        </authorList>
    </citation>
    <scope>NUCLEOTIDE SEQUENCE [LARGE SCALE GENOMIC DNA]</scope>
    <source>
        <strain evidence="2">Gv29-8 / FGSC 10586</strain>
    </source>
</reference>
<gene>
    <name evidence="1" type="ORF">TRIVIDRAFT_121509</name>
</gene>
<dbReference type="InParanoid" id="G9N146"/>
<dbReference type="RefSeq" id="XP_013953679.1">
    <property type="nucleotide sequence ID" value="XM_014098204.1"/>
</dbReference>
<feature type="non-terminal residue" evidence="1">
    <location>
        <position position="131"/>
    </location>
</feature>
<feature type="non-terminal residue" evidence="1">
    <location>
        <position position="1"/>
    </location>
</feature>
<evidence type="ECO:0000313" key="1">
    <source>
        <dbReference type="EMBL" id="EHK19479.1"/>
    </source>
</evidence>
<dbReference type="eggNOG" id="ENOG502T154">
    <property type="taxonomic scope" value="Eukaryota"/>
</dbReference>
<dbReference type="PANTHER" id="PTHR39697">
    <property type="entry name" value="RICIN B LECTIN DOMAIN-CONTAINING PROTEIN-RELATED"/>
    <property type="match status" value="1"/>
</dbReference>
<dbReference type="PANTHER" id="PTHR39697:SF2">
    <property type="entry name" value="CYANOVIRIN-N DOMAIN-CONTAINING PROTEIN"/>
    <property type="match status" value="1"/>
</dbReference>
<evidence type="ECO:0000313" key="2">
    <source>
        <dbReference type="Proteomes" id="UP000007115"/>
    </source>
</evidence>
<organism evidence="1 2">
    <name type="scientific">Hypocrea virens (strain Gv29-8 / FGSC 10586)</name>
    <name type="common">Gliocladium virens</name>
    <name type="synonym">Trichoderma virens</name>
    <dbReference type="NCBI Taxonomy" id="413071"/>
    <lineage>
        <taxon>Eukaryota</taxon>
        <taxon>Fungi</taxon>
        <taxon>Dikarya</taxon>
        <taxon>Ascomycota</taxon>
        <taxon>Pezizomycotina</taxon>
        <taxon>Sordariomycetes</taxon>
        <taxon>Hypocreomycetidae</taxon>
        <taxon>Hypocreales</taxon>
        <taxon>Hypocreaceae</taxon>
        <taxon>Trichoderma</taxon>
    </lineage>
</organism>
<dbReference type="OMA" id="NETIFYA"/>
<dbReference type="EMBL" id="ABDF02000083">
    <property type="protein sequence ID" value="EHK19479.1"/>
    <property type="molecule type" value="Genomic_DNA"/>
</dbReference>
<dbReference type="Proteomes" id="UP000007115">
    <property type="component" value="Unassembled WGS sequence"/>
</dbReference>
<accession>G9N146</accession>
<name>G9N146_HYPVG</name>
<dbReference type="HOGENOM" id="CLU_076163_2_0_1"/>
<dbReference type="VEuPathDB" id="FungiDB:TRIVIDRAFT_121509"/>
<keyword evidence="2" id="KW-1185">Reference proteome</keyword>
<comment type="caution">
    <text evidence="1">The sequence shown here is derived from an EMBL/GenBank/DDBJ whole genome shotgun (WGS) entry which is preliminary data.</text>
</comment>
<proteinExistence type="predicted"/>
<evidence type="ECO:0008006" key="3">
    <source>
        <dbReference type="Google" id="ProtNLM"/>
    </source>
</evidence>